<dbReference type="InterPro" id="IPR000531">
    <property type="entry name" value="Beta-barrel_TonB"/>
</dbReference>
<evidence type="ECO:0000256" key="5">
    <source>
        <dbReference type="ARBA" id="ARBA00023077"/>
    </source>
</evidence>
<keyword evidence="14" id="KW-1185">Reference proteome</keyword>
<comment type="subcellular location">
    <subcellularLocation>
        <location evidence="1 8">Cell outer membrane</location>
        <topology evidence="1 8">Multi-pass membrane protein</topology>
    </subcellularLocation>
</comment>
<dbReference type="InterPro" id="IPR008969">
    <property type="entry name" value="CarboxyPept-like_regulatory"/>
</dbReference>
<dbReference type="Pfam" id="PF00593">
    <property type="entry name" value="TonB_dep_Rec_b-barrel"/>
    <property type="match status" value="1"/>
</dbReference>
<keyword evidence="4 8" id="KW-0812">Transmembrane</keyword>
<name>A0A5M8Q8U8_9BACT</name>
<evidence type="ECO:0000256" key="7">
    <source>
        <dbReference type="ARBA" id="ARBA00023237"/>
    </source>
</evidence>
<dbReference type="GO" id="GO:0009279">
    <property type="term" value="C:cell outer membrane"/>
    <property type="evidence" value="ECO:0007669"/>
    <property type="project" value="UniProtKB-SubCell"/>
</dbReference>
<evidence type="ECO:0000256" key="2">
    <source>
        <dbReference type="ARBA" id="ARBA00022448"/>
    </source>
</evidence>
<evidence type="ECO:0000256" key="4">
    <source>
        <dbReference type="ARBA" id="ARBA00022692"/>
    </source>
</evidence>
<evidence type="ECO:0000313" key="14">
    <source>
        <dbReference type="Proteomes" id="UP000323994"/>
    </source>
</evidence>
<gene>
    <name evidence="13" type="ORF">FEM33_25005</name>
</gene>
<dbReference type="Gene3D" id="2.60.40.1120">
    <property type="entry name" value="Carboxypeptidase-like, regulatory domain"/>
    <property type="match status" value="1"/>
</dbReference>
<dbReference type="Gene3D" id="2.170.130.10">
    <property type="entry name" value="TonB-dependent receptor, plug domain"/>
    <property type="match status" value="1"/>
</dbReference>
<dbReference type="AlphaFoldDB" id="A0A5M8Q8U8"/>
<dbReference type="Pfam" id="PF13715">
    <property type="entry name" value="CarbopepD_reg_2"/>
    <property type="match status" value="1"/>
</dbReference>
<comment type="similarity">
    <text evidence="8 9">Belongs to the TonB-dependent receptor family.</text>
</comment>
<dbReference type="Proteomes" id="UP000323994">
    <property type="component" value="Unassembled WGS sequence"/>
</dbReference>
<evidence type="ECO:0000256" key="6">
    <source>
        <dbReference type="ARBA" id="ARBA00023136"/>
    </source>
</evidence>
<dbReference type="SUPFAM" id="SSF56935">
    <property type="entry name" value="Porins"/>
    <property type="match status" value="1"/>
</dbReference>
<dbReference type="Gene3D" id="2.40.170.20">
    <property type="entry name" value="TonB-dependent receptor, beta-barrel domain"/>
    <property type="match status" value="1"/>
</dbReference>
<dbReference type="InterPro" id="IPR036942">
    <property type="entry name" value="Beta-barrel_TonB_sf"/>
</dbReference>
<evidence type="ECO:0000259" key="12">
    <source>
        <dbReference type="Pfam" id="PF07715"/>
    </source>
</evidence>
<dbReference type="InterPro" id="IPR023996">
    <property type="entry name" value="TonB-dep_OMP_SusC/RagA"/>
</dbReference>
<evidence type="ECO:0000256" key="1">
    <source>
        <dbReference type="ARBA" id="ARBA00004571"/>
    </source>
</evidence>
<evidence type="ECO:0000256" key="10">
    <source>
        <dbReference type="SAM" id="SignalP"/>
    </source>
</evidence>
<dbReference type="PROSITE" id="PS52016">
    <property type="entry name" value="TONB_DEPENDENT_REC_3"/>
    <property type="match status" value="1"/>
</dbReference>
<proteinExistence type="inferred from homology"/>
<feature type="signal peptide" evidence="10">
    <location>
        <begin position="1"/>
        <end position="21"/>
    </location>
</feature>
<evidence type="ECO:0000256" key="9">
    <source>
        <dbReference type="RuleBase" id="RU003357"/>
    </source>
</evidence>
<keyword evidence="2 8" id="KW-0813">Transport</keyword>
<dbReference type="RefSeq" id="WP_139014697.1">
    <property type="nucleotide sequence ID" value="NZ_VBSN01000073.1"/>
</dbReference>
<reference evidence="13 14" key="1">
    <citation type="submission" date="2019-05" db="EMBL/GenBank/DDBJ databases">
        <authorList>
            <person name="Qu J.-H."/>
        </authorList>
    </citation>
    <scope>NUCLEOTIDE SEQUENCE [LARGE SCALE GENOMIC DNA]</scope>
    <source>
        <strain evidence="13 14">NS28</strain>
    </source>
</reference>
<organism evidence="13 14">
    <name type="scientific">Dyadobacter flavalbus</name>
    <dbReference type="NCBI Taxonomy" id="2579942"/>
    <lineage>
        <taxon>Bacteria</taxon>
        <taxon>Pseudomonadati</taxon>
        <taxon>Bacteroidota</taxon>
        <taxon>Cytophagia</taxon>
        <taxon>Cytophagales</taxon>
        <taxon>Spirosomataceae</taxon>
        <taxon>Dyadobacter</taxon>
    </lineage>
</organism>
<evidence type="ECO:0000313" key="13">
    <source>
        <dbReference type="EMBL" id="KAA6431568.1"/>
    </source>
</evidence>
<keyword evidence="10" id="KW-0732">Signal</keyword>
<dbReference type="PROSITE" id="PS51257">
    <property type="entry name" value="PROKAR_LIPOPROTEIN"/>
    <property type="match status" value="1"/>
</dbReference>
<sequence>MRKFIILILLNLFLGIGCSYAQNGRITGKVTDQDNAALPGVNVLLSGSSQGTATDGEGNFVINAPASGSLVFSFIGYVSQTVPINNRSVIDIQLTQESRSLSELVVVGYGTQRKTDVTGALSVISTKEFAQQPVTRLDQVLQGRATGVQVTQSNGSPGGDSRIRIRGANSVLGNNDPLYVIDGYIGADYNLLNPNDIASIQVLKDAASTSIYGSRGANGVVIITTKKGARGIKVTYEGQGSVSSVIKKFDLLPAGEFAEIVNARALATGSTPPFTEAQIADYKTNGGTDWQDLVYRTGRGQQQQITITGGNEKTTFLVSGNYVNQKGIVENSNFRRLVFRTNLNTQVNNKLALRFNLSGAHSLNHNTDGGGALIEALQWAPTTPAYGADGFPTFADPIGSVSRSPLDNLYDRSNDATKFNVNAIGGLNYQLPVKGLTLDLQYAVNYLDGQNSYFNGPRIANNVPNAGRYSSDQVTLQNTNSLNYNVTLGNHSINAVAVLETQQYTNKNFSANATGLRFPQLGYDNIGGNSAASVASGFQKWTLLSLLGRVNYAFKDKYLLTAAIRRDGSSKFSPSNRYSVFPSVAIGWRLSEEEFIKNLNIFSNLKLRGSWGSTGSQAINPYATLSSYNTTYVAFNNNSITAGVIQGNAGNMDLKWETTRQTDVGIEMEFLNGRLRLEADYFHKNTKDLLLNVSIPNYAGGGTQTRNIGEIENKGFEFSIGGTPVQGSRFGWETNLNFSTLKNNVLDLGGLPRIGTGTGAGGGMSITNEFMLMPGQPLGSYWGLNYLGTFKPNEADEAAKQGRVPGDPHYEDVNGDNSITTDDFKVIGHAFPKVTGGWNNTFTYGAFTLNVFVNGVFGVDKLNYTRAGAMSGSGEARQFLLTEIRDYYRPGNEDSDIPAFTKTYQPFTQSSRFLENGSFVRLKNVSLSYNLPSALLRDKGAIRIFGSATNLFTITKYSGPDPESSNVGSGTDTAIGIDRGSYPNAKVYTLGINLSF</sequence>
<dbReference type="InterPro" id="IPR037066">
    <property type="entry name" value="Plug_dom_sf"/>
</dbReference>
<comment type="caution">
    <text evidence="13">The sequence shown here is derived from an EMBL/GenBank/DDBJ whole genome shotgun (WGS) entry which is preliminary data.</text>
</comment>
<feature type="chain" id="PRO_5024370988" evidence="10">
    <location>
        <begin position="22"/>
        <end position="996"/>
    </location>
</feature>
<dbReference type="FunFam" id="2.170.130.10:FF:000008">
    <property type="entry name" value="SusC/RagA family TonB-linked outer membrane protein"/>
    <property type="match status" value="1"/>
</dbReference>
<dbReference type="SUPFAM" id="SSF49464">
    <property type="entry name" value="Carboxypeptidase regulatory domain-like"/>
    <property type="match status" value="1"/>
</dbReference>
<dbReference type="InterPro" id="IPR023997">
    <property type="entry name" value="TonB-dep_OMP_SusC/RagA_CS"/>
</dbReference>
<keyword evidence="3 8" id="KW-1134">Transmembrane beta strand</keyword>
<dbReference type="EMBL" id="VBSN01000073">
    <property type="protein sequence ID" value="KAA6431568.1"/>
    <property type="molecule type" value="Genomic_DNA"/>
</dbReference>
<feature type="domain" description="TonB-dependent receptor plug" evidence="12">
    <location>
        <begin position="114"/>
        <end position="220"/>
    </location>
</feature>
<evidence type="ECO:0000259" key="11">
    <source>
        <dbReference type="Pfam" id="PF00593"/>
    </source>
</evidence>
<keyword evidence="5 9" id="KW-0798">TonB box</keyword>
<keyword evidence="7 8" id="KW-0998">Cell outer membrane</keyword>
<feature type="domain" description="TonB-dependent receptor-like beta-barrel" evidence="11">
    <location>
        <begin position="378"/>
        <end position="786"/>
    </location>
</feature>
<accession>A0A5M8Q8U8</accession>
<dbReference type="PROSITE" id="PS00018">
    <property type="entry name" value="EF_HAND_1"/>
    <property type="match status" value="1"/>
</dbReference>
<dbReference type="InterPro" id="IPR018247">
    <property type="entry name" value="EF_Hand_1_Ca_BS"/>
</dbReference>
<dbReference type="OrthoDB" id="9768177at2"/>
<dbReference type="NCBIfam" id="TIGR04056">
    <property type="entry name" value="OMP_RagA_SusC"/>
    <property type="match status" value="1"/>
</dbReference>
<dbReference type="InterPro" id="IPR039426">
    <property type="entry name" value="TonB-dep_rcpt-like"/>
</dbReference>
<dbReference type="InterPro" id="IPR012910">
    <property type="entry name" value="Plug_dom"/>
</dbReference>
<keyword evidence="13" id="KW-0675">Receptor</keyword>
<dbReference type="NCBIfam" id="TIGR04057">
    <property type="entry name" value="SusC_RagA_signa"/>
    <property type="match status" value="1"/>
</dbReference>
<dbReference type="Pfam" id="PF07715">
    <property type="entry name" value="Plug"/>
    <property type="match status" value="1"/>
</dbReference>
<evidence type="ECO:0000256" key="3">
    <source>
        <dbReference type="ARBA" id="ARBA00022452"/>
    </source>
</evidence>
<keyword evidence="6 8" id="KW-0472">Membrane</keyword>
<evidence type="ECO:0000256" key="8">
    <source>
        <dbReference type="PROSITE-ProRule" id="PRU01360"/>
    </source>
</evidence>
<protein>
    <submittedName>
        <fullName evidence="13">TonB-dependent receptor</fullName>
    </submittedName>
</protein>